<proteinExistence type="predicted"/>
<reference evidence="1" key="1">
    <citation type="submission" date="2019-01" db="EMBL/GenBank/DDBJ databases">
        <title>Colletotrichum abscissum LGMF1257.</title>
        <authorList>
            <person name="Baroncelli R."/>
        </authorList>
    </citation>
    <scope>NUCLEOTIDE SEQUENCE</scope>
    <source>
        <strain evidence="1">Ca142</strain>
    </source>
</reference>
<comment type="caution">
    <text evidence="1">The sequence shown here is derived from an EMBL/GenBank/DDBJ whole genome shotgun (WGS) entry which is preliminary data.</text>
</comment>
<dbReference type="Proteomes" id="UP001056436">
    <property type="component" value="Unassembled WGS sequence"/>
</dbReference>
<keyword evidence="2" id="KW-1185">Reference proteome</keyword>
<dbReference type="OrthoDB" id="3700495at2759"/>
<dbReference type="AlphaFoldDB" id="A0A9P9X0U5"/>
<protein>
    <submittedName>
        <fullName evidence="1">Uncharacterized protein</fullName>
    </submittedName>
</protein>
<name>A0A9P9X0U5_9PEZI</name>
<sequence length="64" mass="7886">MCNYTEREFHCGHFRWIVSEWCPVYTKTHRRCRLHITHREYRGDKVCGKCKPCTPVVWESMIKR</sequence>
<evidence type="ECO:0000313" key="2">
    <source>
        <dbReference type="Proteomes" id="UP001056436"/>
    </source>
</evidence>
<accession>A0A9P9X0U5</accession>
<gene>
    <name evidence="1" type="ORF">CABS02_14522</name>
</gene>
<evidence type="ECO:0000313" key="1">
    <source>
        <dbReference type="EMBL" id="KAI3530410.1"/>
    </source>
</evidence>
<dbReference type="EMBL" id="SDAQ01000205">
    <property type="protein sequence ID" value="KAI3530410.1"/>
    <property type="molecule type" value="Genomic_DNA"/>
</dbReference>
<organism evidence="1 2">
    <name type="scientific">Colletotrichum abscissum</name>
    <dbReference type="NCBI Taxonomy" id="1671311"/>
    <lineage>
        <taxon>Eukaryota</taxon>
        <taxon>Fungi</taxon>
        <taxon>Dikarya</taxon>
        <taxon>Ascomycota</taxon>
        <taxon>Pezizomycotina</taxon>
        <taxon>Sordariomycetes</taxon>
        <taxon>Hypocreomycetidae</taxon>
        <taxon>Glomerellales</taxon>
        <taxon>Glomerellaceae</taxon>
        <taxon>Colletotrichum</taxon>
        <taxon>Colletotrichum acutatum species complex</taxon>
    </lineage>
</organism>